<dbReference type="PANTHER" id="PTHR44147:SF2">
    <property type="entry name" value="DEHYDROGENASE_REDUCTASE SDR FAMILY MEMBER 1"/>
    <property type="match status" value="1"/>
</dbReference>
<dbReference type="InterPro" id="IPR036291">
    <property type="entry name" value="NAD(P)-bd_dom_sf"/>
</dbReference>
<dbReference type="STRING" id="494026.PGLA_01910"/>
<reference evidence="1 2" key="1">
    <citation type="submission" date="2016-03" db="EMBL/GenBank/DDBJ databases">
        <title>Draft genome sequence of Paenibacillus glacialis DSM 22343.</title>
        <authorList>
            <person name="Shin S.-K."/>
            <person name="Yi H."/>
        </authorList>
    </citation>
    <scope>NUCLEOTIDE SEQUENCE [LARGE SCALE GENOMIC DNA]</scope>
    <source>
        <strain evidence="1 2">DSM 22343</strain>
    </source>
</reference>
<comment type="caution">
    <text evidence="1">The sequence shown here is derived from an EMBL/GenBank/DDBJ whole genome shotgun (WGS) entry which is preliminary data.</text>
</comment>
<sequence length="124" mass="13736">MQHRAVFSHMITSYYGAPMLKKRKSGLIIEITDGLNYDYRGNLYYSLAKTSVIHLATAMAADLRDFNVAAIALTPGFLRSEAMLEHFGVTEETCQEGARKDPHFIASETPWYIGRAVSITGCGS</sequence>
<dbReference type="SUPFAM" id="SSF51735">
    <property type="entry name" value="NAD(P)-binding Rossmann-fold domains"/>
    <property type="match status" value="1"/>
</dbReference>
<accession>A0A168NWT6</accession>
<dbReference type="Pfam" id="PF00106">
    <property type="entry name" value="adh_short"/>
    <property type="match status" value="1"/>
</dbReference>
<evidence type="ECO:0000313" key="2">
    <source>
        <dbReference type="Proteomes" id="UP000076967"/>
    </source>
</evidence>
<dbReference type="AlphaFoldDB" id="A0A168NWT6"/>
<name>A0A168NWT6_9BACL</name>
<evidence type="ECO:0000313" key="1">
    <source>
        <dbReference type="EMBL" id="OAB46170.1"/>
    </source>
</evidence>
<dbReference type="Proteomes" id="UP000076967">
    <property type="component" value="Unassembled WGS sequence"/>
</dbReference>
<dbReference type="InterPro" id="IPR002347">
    <property type="entry name" value="SDR_fam"/>
</dbReference>
<proteinExistence type="predicted"/>
<dbReference type="PANTHER" id="PTHR44147">
    <property type="entry name" value="DEHYDROGENASE/REDUCTASE SDR FAMILY MEMBER 1"/>
    <property type="match status" value="1"/>
</dbReference>
<gene>
    <name evidence="1" type="ORF">PGLA_01910</name>
</gene>
<dbReference type="EMBL" id="LVJH01000002">
    <property type="protein sequence ID" value="OAB46170.1"/>
    <property type="molecule type" value="Genomic_DNA"/>
</dbReference>
<dbReference type="Gene3D" id="3.40.50.720">
    <property type="entry name" value="NAD(P)-binding Rossmann-like Domain"/>
    <property type="match status" value="1"/>
</dbReference>
<organism evidence="1 2">
    <name type="scientific">Paenibacillus glacialis</name>
    <dbReference type="NCBI Taxonomy" id="494026"/>
    <lineage>
        <taxon>Bacteria</taxon>
        <taxon>Bacillati</taxon>
        <taxon>Bacillota</taxon>
        <taxon>Bacilli</taxon>
        <taxon>Bacillales</taxon>
        <taxon>Paenibacillaceae</taxon>
        <taxon>Paenibacillus</taxon>
    </lineage>
</organism>
<evidence type="ECO:0008006" key="3">
    <source>
        <dbReference type="Google" id="ProtNLM"/>
    </source>
</evidence>
<keyword evidence="2" id="KW-1185">Reference proteome</keyword>
<protein>
    <recommendedName>
        <fullName evidence="3">Short-chain dehydrogenase</fullName>
    </recommendedName>
</protein>